<accession>A0AA85K553</accession>
<reference evidence="2" key="2">
    <citation type="submission" date="2023-11" db="UniProtKB">
        <authorList>
            <consortium name="WormBaseParasite"/>
        </authorList>
    </citation>
    <scope>IDENTIFICATION</scope>
</reference>
<evidence type="ECO:0000313" key="1">
    <source>
        <dbReference type="Proteomes" id="UP000050795"/>
    </source>
</evidence>
<name>A0AA85K553_TRIRE</name>
<sequence>MESQNEVVFSYFDEYMTRKWSNLESNTNHYNWKIFLSRVRENILCLMCFIINLCSSLVNKHHFDVKKITTGCYDCVAPRAVVHSYSMDIYSLTSLINCSQKLWHICTELYNFIRR</sequence>
<dbReference type="WBParaSite" id="TREG1_55240.1">
    <property type="protein sequence ID" value="TREG1_55240.1"/>
    <property type="gene ID" value="TREG1_55240"/>
</dbReference>
<dbReference type="Proteomes" id="UP000050795">
    <property type="component" value="Unassembled WGS sequence"/>
</dbReference>
<protein>
    <submittedName>
        <fullName evidence="2">Uncharacterized protein</fullName>
    </submittedName>
</protein>
<proteinExistence type="predicted"/>
<evidence type="ECO:0000313" key="2">
    <source>
        <dbReference type="WBParaSite" id="TREG1_55240.1"/>
    </source>
</evidence>
<dbReference type="AlphaFoldDB" id="A0AA85K553"/>
<organism evidence="1 2">
    <name type="scientific">Trichobilharzia regenti</name>
    <name type="common">Nasal bird schistosome</name>
    <dbReference type="NCBI Taxonomy" id="157069"/>
    <lineage>
        <taxon>Eukaryota</taxon>
        <taxon>Metazoa</taxon>
        <taxon>Spiralia</taxon>
        <taxon>Lophotrochozoa</taxon>
        <taxon>Platyhelminthes</taxon>
        <taxon>Trematoda</taxon>
        <taxon>Digenea</taxon>
        <taxon>Strigeidida</taxon>
        <taxon>Schistosomatoidea</taxon>
        <taxon>Schistosomatidae</taxon>
        <taxon>Trichobilharzia</taxon>
    </lineage>
</organism>
<keyword evidence="1" id="KW-1185">Reference proteome</keyword>
<reference evidence="1" key="1">
    <citation type="submission" date="2022-06" db="EMBL/GenBank/DDBJ databases">
        <authorList>
            <person name="Berger JAMES D."/>
            <person name="Berger JAMES D."/>
        </authorList>
    </citation>
    <scope>NUCLEOTIDE SEQUENCE [LARGE SCALE GENOMIC DNA]</scope>
</reference>